<feature type="domain" description="AB hydrolase-1" evidence="1">
    <location>
        <begin position="41"/>
        <end position="282"/>
    </location>
</feature>
<protein>
    <submittedName>
        <fullName evidence="2">Pimeloyl-ACP methyl ester carboxylesterase</fullName>
    </submittedName>
</protein>
<dbReference type="OrthoDB" id="5195507at2"/>
<evidence type="ECO:0000313" key="3">
    <source>
        <dbReference type="Proteomes" id="UP000237983"/>
    </source>
</evidence>
<dbReference type="PRINTS" id="PR00111">
    <property type="entry name" value="ABHYDROLASE"/>
</dbReference>
<accession>A0A2T0VJQ8</accession>
<dbReference type="InterPro" id="IPR000073">
    <property type="entry name" value="AB_hydrolase_1"/>
</dbReference>
<dbReference type="Proteomes" id="UP000237983">
    <property type="component" value="Unassembled WGS sequence"/>
</dbReference>
<proteinExistence type="predicted"/>
<dbReference type="Gene3D" id="3.40.50.1820">
    <property type="entry name" value="alpha/beta hydrolase"/>
    <property type="match status" value="1"/>
</dbReference>
<gene>
    <name evidence="2" type="ORF">B0I08_101602</name>
</gene>
<dbReference type="EMBL" id="PVTL01000001">
    <property type="protein sequence ID" value="PRY70466.1"/>
    <property type="molecule type" value="Genomic_DNA"/>
</dbReference>
<evidence type="ECO:0000313" key="2">
    <source>
        <dbReference type="EMBL" id="PRY70466.1"/>
    </source>
</evidence>
<dbReference type="PANTHER" id="PTHR43798:SF33">
    <property type="entry name" value="HYDROLASE, PUTATIVE (AFU_ORTHOLOGUE AFUA_2G14860)-RELATED"/>
    <property type="match status" value="1"/>
</dbReference>
<organism evidence="2 3">
    <name type="scientific">Glaciihabitans tibetensis</name>
    <dbReference type="NCBI Taxonomy" id="1266600"/>
    <lineage>
        <taxon>Bacteria</taxon>
        <taxon>Bacillati</taxon>
        <taxon>Actinomycetota</taxon>
        <taxon>Actinomycetes</taxon>
        <taxon>Micrococcales</taxon>
        <taxon>Microbacteriaceae</taxon>
        <taxon>Glaciihabitans</taxon>
    </lineage>
</organism>
<dbReference type="AlphaFoldDB" id="A0A2T0VJQ8"/>
<dbReference type="InterPro" id="IPR000639">
    <property type="entry name" value="Epox_hydrolase-like"/>
</dbReference>
<dbReference type="PANTHER" id="PTHR43798">
    <property type="entry name" value="MONOACYLGLYCEROL LIPASE"/>
    <property type="match status" value="1"/>
</dbReference>
<keyword evidence="3" id="KW-1185">Reference proteome</keyword>
<name>A0A2T0VJQ8_9MICO</name>
<dbReference type="InterPro" id="IPR029058">
    <property type="entry name" value="AB_hydrolase_fold"/>
</dbReference>
<dbReference type="InterPro" id="IPR050266">
    <property type="entry name" value="AB_hydrolase_sf"/>
</dbReference>
<evidence type="ECO:0000259" key="1">
    <source>
        <dbReference type="Pfam" id="PF00561"/>
    </source>
</evidence>
<dbReference type="PRINTS" id="PR00412">
    <property type="entry name" value="EPOXHYDRLASE"/>
</dbReference>
<dbReference type="RefSeq" id="WP_106209618.1">
    <property type="nucleotide sequence ID" value="NZ_PVTL01000001.1"/>
</dbReference>
<dbReference type="SUPFAM" id="SSF53474">
    <property type="entry name" value="alpha/beta-Hydrolases"/>
    <property type="match status" value="1"/>
</dbReference>
<sequence>MVAFSPYASLLAEVPLREGEVSVLGSHTRYWDYGPVDAAVTVIAVHGFRGEHHGLDPIVAHLRGIRVLSPDLPGFGESTPMTGAEHSIAGYSSWLRGFVEALHLADQPVILGHSFGSIVTSAAVADGLQTPRLILINPIAAPALSGPKAVLTWLTVQYYRVAAALPERVGYALLSNWLIVRFTSVVMVTTKDPALRRWIHSQHQTYFSRFSDRATVLAGFDASVTSDVSMAAGRIAVPTLLIAADHDPITSVRALHRLAGLFADARLVMFEDVGHLIHYERPLEAATEIVAFLGSGQVATESARPTAGGSQRPAGSTL</sequence>
<dbReference type="GO" id="GO:0003824">
    <property type="term" value="F:catalytic activity"/>
    <property type="evidence" value="ECO:0007669"/>
    <property type="project" value="InterPro"/>
</dbReference>
<reference evidence="2 3" key="1">
    <citation type="submission" date="2018-03" db="EMBL/GenBank/DDBJ databases">
        <title>Genomic Encyclopedia of Type Strains, Phase III (KMG-III): the genomes of soil and plant-associated and newly described type strains.</title>
        <authorList>
            <person name="Whitman W."/>
        </authorList>
    </citation>
    <scope>NUCLEOTIDE SEQUENCE [LARGE SCALE GENOMIC DNA]</scope>
    <source>
        <strain evidence="2 3">CGMCC 1.12484</strain>
    </source>
</reference>
<dbReference type="GO" id="GO:0016020">
    <property type="term" value="C:membrane"/>
    <property type="evidence" value="ECO:0007669"/>
    <property type="project" value="TreeGrafter"/>
</dbReference>
<dbReference type="Pfam" id="PF00561">
    <property type="entry name" value="Abhydrolase_1"/>
    <property type="match status" value="1"/>
</dbReference>
<comment type="caution">
    <text evidence="2">The sequence shown here is derived from an EMBL/GenBank/DDBJ whole genome shotgun (WGS) entry which is preliminary data.</text>
</comment>